<keyword evidence="6" id="KW-0503">Monooxygenase</keyword>
<reference evidence="8" key="1">
    <citation type="journal article" date="2020" name="Stud. Mycol.">
        <title>101 Dothideomycetes genomes: a test case for predicting lifestyles and emergence of pathogens.</title>
        <authorList>
            <person name="Haridas S."/>
            <person name="Albert R."/>
            <person name="Binder M."/>
            <person name="Bloem J."/>
            <person name="Labutti K."/>
            <person name="Salamov A."/>
            <person name="Andreopoulos B."/>
            <person name="Baker S."/>
            <person name="Barry K."/>
            <person name="Bills G."/>
            <person name="Bluhm B."/>
            <person name="Cannon C."/>
            <person name="Castanera R."/>
            <person name="Culley D."/>
            <person name="Daum C."/>
            <person name="Ezra D."/>
            <person name="Gonzalez J."/>
            <person name="Henrissat B."/>
            <person name="Kuo A."/>
            <person name="Liang C."/>
            <person name="Lipzen A."/>
            <person name="Lutzoni F."/>
            <person name="Magnuson J."/>
            <person name="Mondo S."/>
            <person name="Nolan M."/>
            <person name="Ohm R."/>
            <person name="Pangilinan J."/>
            <person name="Park H.-J."/>
            <person name="Ramirez L."/>
            <person name="Alfaro M."/>
            <person name="Sun H."/>
            <person name="Tritt A."/>
            <person name="Yoshinaga Y."/>
            <person name="Zwiers L.-H."/>
            <person name="Turgeon B."/>
            <person name="Goodwin S."/>
            <person name="Spatafora J."/>
            <person name="Crous P."/>
            <person name="Grigoriev I."/>
        </authorList>
    </citation>
    <scope>NUCLEOTIDE SEQUENCE</scope>
    <source>
        <strain evidence="8">CBS 110217</strain>
    </source>
</reference>
<dbReference type="PRINTS" id="PR00465">
    <property type="entry name" value="EP450IV"/>
</dbReference>
<keyword evidence="9" id="KW-1185">Reference proteome</keyword>
<keyword evidence="5 6" id="KW-0349">Heme</keyword>
<sequence>MEVTESGLSQRLRATISLSNIAWLLALWLGYRVVLALYNITPIHPLAQFPGPRIAASTYLYEAYYDWWRVGQYGKVIARMHERYGPIVRINPDELHCSDPSFTDEIYAGAGRVRDKWQHQLNTGGVGPVSVTFFSTVNHELHRVRKAPLSKFFSRQQMLKLEGEVHDFAQMTINKMLASAGKDAFDVKEAFNCFTADVISQYCFGEPMGFVAQEDWEPNFASWVKSFFQSAYMMRHNVLGRRMAQILPFMADYMGEDIRAVMKVLNVTIPQYIAAALKNPENGRVFAEVMSDSNTMSAEERYRFNGEGFNFLLAGTETTAAILTVFTYWNLTKPSIYTRLSSELTNINATPQTLKWTSLEKIPYFWAILQECLRMMPGVTHRSARIAREEDLHYRSADGQSDYVITRGTPIGMTSMINHWNKDLFPEPDEFVPERWLLNDGIPNYALQKKLISFGKGSRSCIGENLAYCELYIMAALMALQVIPRAKLVDTTVEDISYDHDLVVLQTNKGSISVKIAIE</sequence>
<dbReference type="PROSITE" id="PS00086">
    <property type="entry name" value="CYTOCHROME_P450"/>
    <property type="match status" value="1"/>
</dbReference>
<evidence type="ECO:0000256" key="6">
    <source>
        <dbReference type="RuleBase" id="RU000461"/>
    </source>
</evidence>
<keyword evidence="4 5" id="KW-0408">Iron</keyword>
<evidence type="ECO:0000256" key="1">
    <source>
        <dbReference type="ARBA" id="ARBA00001971"/>
    </source>
</evidence>
<dbReference type="InterPro" id="IPR036396">
    <property type="entry name" value="Cyt_P450_sf"/>
</dbReference>
<evidence type="ECO:0000313" key="9">
    <source>
        <dbReference type="Proteomes" id="UP000799777"/>
    </source>
</evidence>
<accession>A0A9P4HFZ5</accession>
<dbReference type="Proteomes" id="UP000799777">
    <property type="component" value="Unassembled WGS sequence"/>
</dbReference>
<keyword evidence="7" id="KW-1133">Transmembrane helix</keyword>
<dbReference type="GO" id="GO:0016705">
    <property type="term" value="F:oxidoreductase activity, acting on paired donors, with incorporation or reduction of molecular oxygen"/>
    <property type="evidence" value="ECO:0007669"/>
    <property type="project" value="InterPro"/>
</dbReference>
<feature type="binding site" description="axial binding residue" evidence="5">
    <location>
        <position position="461"/>
    </location>
    <ligand>
        <name>heme</name>
        <dbReference type="ChEBI" id="CHEBI:30413"/>
    </ligand>
    <ligandPart>
        <name>Fe</name>
        <dbReference type="ChEBI" id="CHEBI:18248"/>
    </ligandPart>
</feature>
<evidence type="ECO:0000256" key="7">
    <source>
        <dbReference type="SAM" id="Phobius"/>
    </source>
</evidence>
<evidence type="ECO:0000256" key="5">
    <source>
        <dbReference type="PIRSR" id="PIRSR602403-1"/>
    </source>
</evidence>
<dbReference type="PRINTS" id="PR00385">
    <property type="entry name" value="P450"/>
</dbReference>
<dbReference type="GO" id="GO:0004497">
    <property type="term" value="F:monooxygenase activity"/>
    <property type="evidence" value="ECO:0007669"/>
    <property type="project" value="UniProtKB-KW"/>
</dbReference>
<evidence type="ECO:0000256" key="2">
    <source>
        <dbReference type="ARBA" id="ARBA00010617"/>
    </source>
</evidence>
<dbReference type="OrthoDB" id="3945418at2759"/>
<evidence type="ECO:0000256" key="4">
    <source>
        <dbReference type="ARBA" id="ARBA00023004"/>
    </source>
</evidence>
<organism evidence="8 9">
    <name type="scientific">Setomelanomma holmii</name>
    <dbReference type="NCBI Taxonomy" id="210430"/>
    <lineage>
        <taxon>Eukaryota</taxon>
        <taxon>Fungi</taxon>
        <taxon>Dikarya</taxon>
        <taxon>Ascomycota</taxon>
        <taxon>Pezizomycotina</taxon>
        <taxon>Dothideomycetes</taxon>
        <taxon>Pleosporomycetidae</taxon>
        <taxon>Pleosporales</taxon>
        <taxon>Pleosporineae</taxon>
        <taxon>Phaeosphaeriaceae</taxon>
        <taxon>Setomelanomma</taxon>
    </lineage>
</organism>
<dbReference type="EMBL" id="ML978167">
    <property type="protein sequence ID" value="KAF2033342.1"/>
    <property type="molecule type" value="Genomic_DNA"/>
</dbReference>
<comment type="caution">
    <text evidence="8">The sequence shown here is derived from an EMBL/GenBank/DDBJ whole genome shotgun (WGS) entry which is preliminary data.</text>
</comment>
<dbReference type="GO" id="GO:0005506">
    <property type="term" value="F:iron ion binding"/>
    <property type="evidence" value="ECO:0007669"/>
    <property type="project" value="InterPro"/>
</dbReference>
<comment type="similarity">
    <text evidence="2 6">Belongs to the cytochrome P450 family.</text>
</comment>
<feature type="transmembrane region" description="Helical" evidence="7">
    <location>
        <begin position="21"/>
        <end position="40"/>
    </location>
</feature>
<dbReference type="Pfam" id="PF00067">
    <property type="entry name" value="p450"/>
    <property type="match status" value="1"/>
</dbReference>
<evidence type="ECO:0000313" key="8">
    <source>
        <dbReference type="EMBL" id="KAF2033342.1"/>
    </source>
</evidence>
<keyword evidence="3 5" id="KW-0479">Metal-binding</keyword>
<dbReference type="InterPro" id="IPR001128">
    <property type="entry name" value="Cyt_P450"/>
</dbReference>
<keyword evidence="7" id="KW-0472">Membrane</keyword>
<protein>
    <submittedName>
        <fullName evidence="8">Cytochrome P450</fullName>
    </submittedName>
</protein>
<dbReference type="InterPro" id="IPR002403">
    <property type="entry name" value="Cyt_P450_E_grp-IV"/>
</dbReference>
<dbReference type="AlphaFoldDB" id="A0A9P4HFZ5"/>
<dbReference type="InterPro" id="IPR017972">
    <property type="entry name" value="Cyt_P450_CS"/>
</dbReference>
<proteinExistence type="inferred from homology"/>
<gene>
    <name evidence="8" type="ORF">EK21DRAFT_59075</name>
</gene>
<dbReference type="InterPro" id="IPR050121">
    <property type="entry name" value="Cytochrome_P450_monoxygenase"/>
</dbReference>
<dbReference type="PANTHER" id="PTHR24305:SF147">
    <property type="entry name" value="P450, PUTATIVE (EUROFUNG)-RELATED"/>
    <property type="match status" value="1"/>
</dbReference>
<evidence type="ECO:0000256" key="3">
    <source>
        <dbReference type="ARBA" id="ARBA00022723"/>
    </source>
</evidence>
<dbReference type="PANTHER" id="PTHR24305">
    <property type="entry name" value="CYTOCHROME P450"/>
    <property type="match status" value="1"/>
</dbReference>
<dbReference type="SUPFAM" id="SSF48264">
    <property type="entry name" value="Cytochrome P450"/>
    <property type="match status" value="1"/>
</dbReference>
<dbReference type="Gene3D" id="1.10.630.10">
    <property type="entry name" value="Cytochrome P450"/>
    <property type="match status" value="1"/>
</dbReference>
<dbReference type="CDD" id="cd11062">
    <property type="entry name" value="CYP58-like"/>
    <property type="match status" value="1"/>
</dbReference>
<keyword evidence="6" id="KW-0560">Oxidoreductase</keyword>
<dbReference type="GO" id="GO:0020037">
    <property type="term" value="F:heme binding"/>
    <property type="evidence" value="ECO:0007669"/>
    <property type="project" value="InterPro"/>
</dbReference>
<keyword evidence="7" id="KW-0812">Transmembrane</keyword>
<comment type="cofactor">
    <cofactor evidence="1 5">
        <name>heme</name>
        <dbReference type="ChEBI" id="CHEBI:30413"/>
    </cofactor>
</comment>
<name>A0A9P4HFZ5_9PLEO</name>